<dbReference type="AlphaFoldDB" id="A0A0F9LIX2"/>
<sequence length="140" mass="15673">MKILNALIVLLVFSYSGISQAEVVVVANKNNEVKALTKKQVIDIYMGRTSFFPDGQAALPIDQKASSVVRKLFYNQLVNKTVSEINAYWARLIFSGRATPPRTLESVTTIIDFIKKNKSAIAYIQLEDVTDDVQVINYVD</sequence>
<evidence type="ECO:0008006" key="2">
    <source>
        <dbReference type="Google" id="ProtNLM"/>
    </source>
</evidence>
<proteinExistence type="predicted"/>
<reference evidence="1" key="1">
    <citation type="journal article" date="2015" name="Nature">
        <title>Complex archaea that bridge the gap between prokaryotes and eukaryotes.</title>
        <authorList>
            <person name="Spang A."/>
            <person name="Saw J.H."/>
            <person name="Jorgensen S.L."/>
            <person name="Zaremba-Niedzwiedzka K."/>
            <person name="Martijn J."/>
            <person name="Lind A.E."/>
            <person name="van Eijk R."/>
            <person name="Schleper C."/>
            <person name="Guy L."/>
            <person name="Ettema T.J."/>
        </authorList>
    </citation>
    <scope>NUCLEOTIDE SEQUENCE</scope>
</reference>
<gene>
    <name evidence="1" type="ORF">LCGC14_1209190</name>
</gene>
<dbReference type="EMBL" id="LAZR01006274">
    <property type="protein sequence ID" value="KKM93363.1"/>
    <property type="molecule type" value="Genomic_DNA"/>
</dbReference>
<comment type="caution">
    <text evidence="1">The sequence shown here is derived from an EMBL/GenBank/DDBJ whole genome shotgun (WGS) entry which is preliminary data.</text>
</comment>
<dbReference type="Gene3D" id="3.40.190.10">
    <property type="entry name" value="Periplasmic binding protein-like II"/>
    <property type="match status" value="1"/>
</dbReference>
<dbReference type="SUPFAM" id="SSF53850">
    <property type="entry name" value="Periplasmic binding protein-like II"/>
    <property type="match status" value="1"/>
</dbReference>
<organism evidence="1">
    <name type="scientific">marine sediment metagenome</name>
    <dbReference type="NCBI Taxonomy" id="412755"/>
    <lineage>
        <taxon>unclassified sequences</taxon>
        <taxon>metagenomes</taxon>
        <taxon>ecological metagenomes</taxon>
    </lineage>
</organism>
<name>A0A0F9LIX2_9ZZZZ</name>
<protein>
    <recommendedName>
        <fullName evidence="2">PBP domain-containing protein</fullName>
    </recommendedName>
</protein>
<evidence type="ECO:0000313" key="1">
    <source>
        <dbReference type="EMBL" id="KKM93363.1"/>
    </source>
</evidence>
<accession>A0A0F9LIX2</accession>